<dbReference type="AlphaFoldDB" id="A0A0X3NGP2"/>
<dbReference type="GO" id="GO:0005886">
    <property type="term" value="C:plasma membrane"/>
    <property type="evidence" value="ECO:0007669"/>
    <property type="project" value="TreeGrafter"/>
</dbReference>
<feature type="transmembrane region" description="Helical" evidence="6">
    <location>
        <begin position="392"/>
        <end position="409"/>
    </location>
</feature>
<dbReference type="EMBL" id="GEEE01024054">
    <property type="protein sequence ID" value="JAP39171.1"/>
    <property type="molecule type" value="Transcribed_RNA"/>
</dbReference>
<feature type="transmembrane region" description="Helical" evidence="6">
    <location>
        <begin position="364"/>
        <end position="386"/>
    </location>
</feature>
<evidence type="ECO:0000256" key="5">
    <source>
        <dbReference type="ARBA" id="ARBA00023136"/>
    </source>
</evidence>
<keyword evidence="5 6" id="KW-0472">Membrane</keyword>
<dbReference type="GO" id="GO:0140410">
    <property type="term" value="F:monoatomic cation:bicarbonate symporter activity"/>
    <property type="evidence" value="ECO:0007669"/>
    <property type="project" value="TreeGrafter"/>
</dbReference>
<evidence type="ECO:0000256" key="4">
    <source>
        <dbReference type="ARBA" id="ARBA00022989"/>
    </source>
</evidence>
<feature type="transmembrane region" description="Helical" evidence="6">
    <location>
        <begin position="430"/>
        <end position="453"/>
    </location>
</feature>
<dbReference type="GO" id="GO:0030003">
    <property type="term" value="P:intracellular monoatomic cation homeostasis"/>
    <property type="evidence" value="ECO:0007669"/>
    <property type="project" value="TreeGrafter"/>
</dbReference>
<feature type="transmembrane region" description="Helical" evidence="6">
    <location>
        <begin position="132"/>
        <end position="154"/>
    </location>
</feature>
<protein>
    <recommendedName>
        <fullName evidence="9">Zinc transporter ZIP8</fullName>
    </recommendedName>
</protein>
<gene>
    <name evidence="8" type="ORF">TR153429</name>
</gene>
<name>A0A0X3NGP2_SCHSO</name>
<feature type="signal peptide" evidence="7">
    <location>
        <begin position="1"/>
        <end position="19"/>
    </location>
</feature>
<evidence type="ECO:0000256" key="2">
    <source>
        <dbReference type="ARBA" id="ARBA00006939"/>
    </source>
</evidence>
<feature type="chain" id="PRO_5007050599" description="Zinc transporter ZIP8" evidence="7">
    <location>
        <begin position="20"/>
        <end position="460"/>
    </location>
</feature>
<dbReference type="GO" id="GO:0071578">
    <property type="term" value="P:zinc ion import across plasma membrane"/>
    <property type="evidence" value="ECO:0007669"/>
    <property type="project" value="TreeGrafter"/>
</dbReference>
<organism evidence="8">
    <name type="scientific">Schistocephalus solidus</name>
    <name type="common">Tapeworm</name>
    <dbReference type="NCBI Taxonomy" id="70667"/>
    <lineage>
        <taxon>Eukaryota</taxon>
        <taxon>Metazoa</taxon>
        <taxon>Spiralia</taxon>
        <taxon>Lophotrochozoa</taxon>
        <taxon>Platyhelminthes</taxon>
        <taxon>Cestoda</taxon>
        <taxon>Eucestoda</taxon>
        <taxon>Diphyllobothriidea</taxon>
        <taxon>Diphyllobothriidae</taxon>
        <taxon>Schistocephalus</taxon>
    </lineage>
</organism>
<dbReference type="GO" id="GO:0005385">
    <property type="term" value="F:zinc ion transmembrane transporter activity"/>
    <property type="evidence" value="ECO:0007669"/>
    <property type="project" value="TreeGrafter"/>
</dbReference>
<feature type="transmembrane region" description="Helical" evidence="6">
    <location>
        <begin position="161"/>
        <end position="185"/>
    </location>
</feature>
<evidence type="ECO:0008006" key="9">
    <source>
        <dbReference type="Google" id="ProtNLM"/>
    </source>
</evidence>
<accession>A0A0X3NGP2</accession>
<reference evidence="8" key="1">
    <citation type="submission" date="2016-01" db="EMBL/GenBank/DDBJ databases">
        <title>Reference transcriptome for the parasite Schistocephalus solidus: insights into the molecular evolution of parasitism.</title>
        <authorList>
            <person name="Hebert F.O."/>
            <person name="Grambauer S."/>
            <person name="Barber I."/>
            <person name="Landry C.R."/>
            <person name="Aubin-Horth N."/>
        </authorList>
    </citation>
    <scope>NUCLEOTIDE SEQUENCE</scope>
</reference>
<proteinExistence type="inferred from homology"/>
<dbReference type="Pfam" id="PF02535">
    <property type="entry name" value="Zip"/>
    <property type="match status" value="1"/>
</dbReference>
<evidence type="ECO:0000256" key="7">
    <source>
        <dbReference type="SAM" id="SignalP"/>
    </source>
</evidence>
<evidence type="ECO:0000256" key="3">
    <source>
        <dbReference type="ARBA" id="ARBA00022692"/>
    </source>
</evidence>
<dbReference type="InterPro" id="IPR003689">
    <property type="entry name" value="ZIP"/>
</dbReference>
<evidence type="ECO:0000256" key="6">
    <source>
        <dbReference type="SAM" id="Phobius"/>
    </source>
</evidence>
<dbReference type="InterPro" id="IPR050799">
    <property type="entry name" value="ZIP_Transporter"/>
</dbReference>
<feature type="transmembrane region" description="Helical" evidence="6">
    <location>
        <begin position="205"/>
        <end position="222"/>
    </location>
</feature>
<dbReference type="PANTHER" id="PTHR12191">
    <property type="entry name" value="SOLUTE CARRIER FAMILY 39"/>
    <property type="match status" value="1"/>
</dbReference>
<evidence type="ECO:0000313" key="8">
    <source>
        <dbReference type="EMBL" id="JAP39171.1"/>
    </source>
</evidence>
<comment type="subcellular location">
    <subcellularLocation>
        <location evidence="1">Membrane</location>
        <topology evidence="1">Multi-pass membrane protein</topology>
    </subcellularLocation>
</comment>
<keyword evidence="4 6" id="KW-1133">Transmembrane helix</keyword>
<evidence type="ECO:0000256" key="1">
    <source>
        <dbReference type="ARBA" id="ARBA00004141"/>
    </source>
</evidence>
<dbReference type="PANTHER" id="PTHR12191:SF37">
    <property type="entry name" value="ZINC TRANSPORTER FOI"/>
    <property type="match status" value="1"/>
</dbReference>
<sequence>MELIVTQIILIIGLNAIRGHVLPTDEHHEGFEFSIYSLPIDSHLSNLDYRSNCSISQDMPATVSYLQQFSVKNRHPDFKKFFPAAIEENQKNITNLTALLSFGPESAKQNLILRILYRDEEEHSRSLSVGHAILAGFLGVTITNMCSLFGAICIPVQKRRCYPMVLTMMIGLAVAALSSTALLVLLPEALDLHSHEEESSVLDPLVQKLMVVLAGGAFFYILEYIIMRCPKFCQTTEAFEISVPDEIIAQDSDFQNEATEGSLKTASDSFASNDTYETETKKGCCDGMLSRCSGERLSQITPVAWMILLGDSVHNLMDGLTIGAGFTRSLSIGISLTISIMLEELPHEFGDFAILLSAGFSVKMALLCNFLSACSAYIGLIIGLAIGEIPSGATVVFALTTGFFLYISLSDMLPEMRETIRTAAKAGDHTLKIFAMQCFGLAVGFLCITAILLSEKYIEI</sequence>
<keyword evidence="3 6" id="KW-0812">Transmembrane</keyword>
<keyword evidence="7" id="KW-0732">Signal</keyword>
<comment type="similarity">
    <text evidence="2">Belongs to the ZIP transporter (TC 2.A.5) family.</text>
</comment>